<dbReference type="GO" id="GO:0016020">
    <property type="term" value="C:membrane"/>
    <property type="evidence" value="ECO:0007669"/>
    <property type="project" value="UniProtKB-SubCell"/>
</dbReference>
<dbReference type="PANTHER" id="PTHR14360">
    <property type="entry name" value="PROTEIN FMP32, MITOCHONDRIAL"/>
    <property type="match status" value="1"/>
</dbReference>
<feature type="transmembrane region" description="Helical" evidence="9">
    <location>
        <begin position="243"/>
        <end position="260"/>
    </location>
</feature>
<protein>
    <recommendedName>
        <fullName evidence="12">DUF1640 domain-containing protein</fullName>
    </recommendedName>
</protein>
<dbReference type="GO" id="GO:0005739">
    <property type="term" value="C:mitochondrion"/>
    <property type="evidence" value="ECO:0007669"/>
    <property type="project" value="UniProtKB-SubCell"/>
</dbReference>
<evidence type="ECO:0008006" key="12">
    <source>
        <dbReference type="Google" id="ProtNLM"/>
    </source>
</evidence>
<dbReference type="OrthoDB" id="5424147at2759"/>
<gene>
    <name evidence="10" type="ORF">MERGE_000899</name>
</gene>
<keyword evidence="6" id="KW-0496">Mitochondrion</keyword>
<evidence type="ECO:0000313" key="11">
    <source>
        <dbReference type="Proteomes" id="UP000663699"/>
    </source>
</evidence>
<evidence type="ECO:0000256" key="1">
    <source>
        <dbReference type="ARBA" id="ARBA00004173"/>
    </source>
</evidence>
<evidence type="ECO:0000256" key="2">
    <source>
        <dbReference type="ARBA" id="ARBA00004370"/>
    </source>
</evidence>
<dbReference type="EMBL" id="CP054543">
    <property type="protein sequence ID" value="QSL66519.1"/>
    <property type="molecule type" value="Genomic_DNA"/>
</dbReference>
<evidence type="ECO:0000313" key="10">
    <source>
        <dbReference type="EMBL" id="QSL66519.1"/>
    </source>
</evidence>
<dbReference type="Pfam" id="PF07798">
    <property type="entry name" value="CCDC90-like"/>
    <property type="match status" value="1"/>
</dbReference>
<dbReference type="PANTHER" id="PTHR14360:SF12">
    <property type="entry name" value="MOZ PROTEIN REPRESENTS A CHROMATIN-ASSOCIATED ACETYLTRANSFERASE"/>
    <property type="match status" value="1"/>
</dbReference>
<evidence type="ECO:0000256" key="3">
    <source>
        <dbReference type="ARBA" id="ARBA00022692"/>
    </source>
</evidence>
<evidence type="ECO:0000256" key="8">
    <source>
        <dbReference type="SAM" id="Coils"/>
    </source>
</evidence>
<evidence type="ECO:0000256" key="9">
    <source>
        <dbReference type="SAM" id="Phobius"/>
    </source>
</evidence>
<proteinExistence type="predicted"/>
<keyword evidence="5 8" id="KW-0175">Coiled coil</keyword>
<keyword evidence="11" id="KW-1185">Reference proteome</keyword>
<evidence type="ECO:0000256" key="5">
    <source>
        <dbReference type="ARBA" id="ARBA00023054"/>
    </source>
</evidence>
<name>A0A899G508_9ASCO</name>
<sequence>MKLTNYNLKFKITHDYLLWFLYPLTKKCKLQNKPIIQSYFNSHFHLYLQRRKNTEEPKKDAILIHSQISKSKILSTKFKNNSKFSIHQFDTYNLVSTLETTGFTHSQAVAIMKSIHALINNLEAAKKKFISRSNLENEIHLFHTSQSELRTEIQSMRKNETTALRAETSNLRKQLETLEQTLKEDLMALKNDVAIDVNERKSSNKAEEKNIEIKIHELNNKFTIILGEIRAILEKSKWDTTRYGMFAIFIIAAFALIVISKETIQKKTHKIKSKL</sequence>
<dbReference type="Proteomes" id="UP000663699">
    <property type="component" value="Chromosome 12"/>
</dbReference>
<keyword evidence="4 9" id="KW-1133">Transmembrane helix</keyword>
<keyword evidence="3 9" id="KW-0812">Transmembrane</keyword>
<dbReference type="Gene3D" id="1.20.5.340">
    <property type="match status" value="1"/>
</dbReference>
<comment type="subcellular location">
    <subcellularLocation>
        <location evidence="2">Membrane</location>
    </subcellularLocation>
    <subcellularLocation>
        <location evidence="1">Mitochondrion</location>
    </subcellularLocation>
</comment>
<dbReference type="AlphaFoldDB" id="A0A899G508"/>
<evidence type="ECO:0000256" key="4">
    <source>
        <dbReference type="ARBA" id="ARBA00022989"/>
    </source>
</evidence>
<accession>A0A899G508</accession>
<dbReference type="InterPro" id="IPR024461">
    <property type="entry name" value="CCDC90-like"/>
</dbReference>
<evidence type="ECO:0000256" key="6">
    <source>
        <dbReference type="ARBA" id="ARBA00023128"/>
    </source>
</evidence>
<keyword evidence="7 9" id="KW-0472">Membrane</keyword>
<feature type="coiled-coil region" evidence="8">
    <location>
        <begin position="161"/>
        <end position="192"/>
    </location>
</feature>
<organism evidence="10 11">
    <name type="scientific">Pneumocystis wakefieldiae</name>
    <dbReference type="NCBI Taxonomy" id="38082"/>
    <lineage>
        <taxon>Eukaryota</taxon>
        <taxon>Fungi</taxon>
        <taxon>Dikarya</taxon>
        <taxon>Ascomycota</taxon>
        <taxon>Taphrinomycotina</taxon>
        <taxon>Pneumocystomycetes</taxon>
        <taxon>Pneumocystaceae</taxon>
        <taxon>Pneumocystis</taxon>
    </lineage>
</organism>
<evidence type="ECO:0000256" key="7">
    <source>
        <dbReference type="ARBA" id="ARBA00023136"/>
    </source>
</evidence>
<reference evidence="10" key="1">
    <citation type="submission" date="2020-06" db="EMBL/GenBank/DDBJ databases">
        <title>Genomes of multiple members of Pneumocystis genus reveal paths to human pathogen Pneumocystis jirovecii.</title>
        <authorList>
            <person name="Cisse O.H."/>
            <person name="Ma L."/>
            <person name="Dekker J."/>
            <person name="Khil P."/>
            <person name="Jo J."/>
            <person name="Brenchley J."/>
            <person name="Blair R."/>
            <person name="Pahar B."/>
            <person name="Chabe M."/>
            <person name="Van Rompay K.A."/>
            <person name="Keesler R."/>
            <person name="Sukura A."/>
            <person name="Hirsch V."/>
            <person name="Kutty G."/>
            <person name="Liu Y."/>
            <person name="Peng L."/>
            <person name="Chen J."/>
            <person name="Song J."/>
            <person name="Weissenbacher-Lang C."/>
            <person name="Xu J."/>
            <person name="Upham N.S."/>
            <person name="Stajich J.E."/>
            <person name="Cuomo C.A."/>
            <person name="Cushion M.T."/>
            <person name="Kovacs J.A."/>
        </authorList>
    </citation>
    <scope>NUCLEOTIDE SEQUENCE</scope>
    <source>
        <strain evidence="10">2A</strain>
    </source>
</reference>